<protein>
    <submittedName>
        <fullName evidence="1">Uncharacterized protein</fullName>
    </submittedName>
</protein>
<name>A0AC61Y7X2_9FLAO</name>
<keyword evidence="2" id="KW-1185">Reference proteome</keyword>
<dbReference type="Proteomes" id="UP000356253">
    <property type="component" value="Unassembled WGS sequence"/>
</dbReference>
<comment type="caution">
    <text evidence="1">The sequence shown here is derived from an EMBL/GenBank/DDBJ whole genome shotgun (WGS) entry which is preliminary data.</text>
</comment>
<organism evidence="1 2">
    <name type="scientific">Mesonia oceanica</name>
    <dbReference type="NCBI Taxonomy" id="2687242"/>
    <lineage>
        <taxon>Bacteria</taxon>
        <taxon>Pseudomonadati</taxon>
        <taxon>Bacteroidota</taxon>
        <taxon>Flavobacteriia</taxon>
        <taxon>Flavobacteriales</taxon>
        <taxon>Flavobacteriaceae</taxon>
        <taxon>Mesonia</taxon>
    </lineage>
</organism>
<accession>A0AC61Y7X2</accession>
<sequence length="85" mass="10212">MLLPKNSTEIVAFHKLAHVKHWKSIGKEAYKNISKLDREMNVWEQIFKNRDRWTKAELEDALRYINDIRTNPKYGFNELPLDIKL</sequence>
<evidence type="ECO:0000313" key="2">
    <source>
        <dbReference type="Proteomes" id="UP000356253"/>
    </source>
</evidence>
<gene>
    <name evidence="1" type="ORF">FVB9532_01564</name>
</gene>
<dbReference type="EMBL" id="CABVMM010000005">
    <property type="protein sequence ID" value="VVV00295.1"/>
    <property type="molecule type" value="Genomic_DNA"/>
</dbReference>
<proteinExistence type="predicted"/>
<evidence type="ECO:0000313" key="1">
    <source>
        <dbReference type="EMBL" id="VVV00295.1"/>
    </source>
</evidence>
<reference evidence="1" key="1">
    <citation type="submission" date="2019-09" db="EMBL/GenBank/DDBJ databases">
        <authorList>
            <person name="Rodrigo-Torres L."/>
            <person name="Arahal R. D."/>
            <person name="Lucena T."/>
        </authorList>
    </citation>
    <scope>NUCLEOTIDE SEQUENCE</scope>
    <source>
        <strain evidence="1">ISS653</strain>
    </source>
</reference>